<keyword evidence="1" id="KW-0812">Transmembrane</keyword>
<name>A0ABS0UHF1_9PSED</name>
<sequence length="192" mass="20880">MEHKQTLLQMKNQPTDSEIKSLLHVKRNLLEGVGMNLVRILPLAFLGGFVIKSNISFFIKEPLNPSFLFYIFTMTFLMSLLGTFSLAALRTKCAIKDASYTGGFKGALKQAGEILAGDILSPSEYINERRLVIKDAAVCFLAPSLLIAAVGFVGLPAWVGLIVLGVPVCLWSAKLNGVQSEAYGQIVSITTK</sequence>
<comment type="caution">
    <text evidence="2">The sequence shown here is derived from an EMBL/GenBank/DDBJ whole genome shotgun (WGS) entry which is preliminary data.</text>
</comment>
<evidence type="ECO:0000313" key="2">
    <source>
        <dbReference type="EMBL" id="MBI6565018.1"/>
    </source>
</evidence>
<keyword evidence="1" id="KW-0472">Membrane</keyword>
<evidence type="ECO:0000313" key="3">
    <source>
        <dbReference type="Proteomes" id="UP000648914"/>
    </source>
</evidence>
<reference evidence="2 3" key="1">
    <citation type="submission" date="2020-12" db="EMBL/GenBank/DDBJ databases">
        <title>Comparative genomic insights into the epidemiology and virulence of plant pathogenic Pseudomonads from Turkey.</title>
        <authorList>
            <person name="Dillon M."/>
            <person name="Ruiz-Bedoya T."/>
            <person name="Bendalovic-Torma C."/>
            <person name="Guttman K.M."/>
            <person name="Kwak H."/>
            <person name="Middleton M.A."/>
            <person name="Wang P.W."/>
            <person name="Horuz S."/>
            <person name="Aysan Y."/>
            <person name="Guttman D.S."/>
        </authorList>
    </citation>
    <scope>NUCLEOTIDE SEQUENCE [LARGE SCALE GENOMIC DNA]</scope>
    <source>
        <strain evidence="2 3">S5_IA_2b</strain>
    </source>
</reference>
<evidence type="ECO:0000256" key="1">
    <source>
        <dbReference type="SAM" id="Phobius"/>
    </source>
</evidence>
<feature type="transmembrane region" description="Helical" evidence="1">
    <location>
        <begin position="138"/>
        <end position="166"/>
    </location>
</feature>
<evidence type="ECO:0008006" key="4">
    <source>
        <dbReference type="Google" id="ProtNLM"/>
    </source>
</evidence>
<gene>
    <name evidence="2" type="ORF">YA0852_13000</name>
</gene>
<accession>A0ABS0UHF1</accession>
<dbReference type="Proteomes" id="UP000648914">
    <property type="component" value="Unassembled WGS sequence"/>
</dbReference>
<dbReference type="EMBL" id="JAEILG010000027">
    <property type="protein sequence ID" value="MBI6565018.1"/>
    <property type="molecule type" value="Genomic_DNA"/>
</dbReference>
<organism evidence="2 3">
    <name type="scientific">Pseudomonas synxantha</name>
    <dbReference type="NCBI Taxonomy" id="47883"/>
    <lineage>
        <taxon>Bacteria</taxon>
        <taxon>Pseudomonadati</taxon>
        <taxon>Pseudomonadota</taxon>
        <taxon>Gammaproteobacteria</taxon>
        <taxon>Pseudomonadales</taxon>
        <taxon>Pseudomonadaceae</taxon>
        <taxon>Pseudomonas</taxon>
    </lineage>
</organism>
<protein>
    <recommendedName>
        <fullName evidence="4">Integral membrane protein</fullName>
    </recommendedName>
</protein>
<keyword evidence="3" id="KW-1185">Reference proteome</keyword>
<feature type="transmembrane region" description="Helical" evidence="1">
    <location>
        <begin position="36"/>
        <end position="55"/>
    </location>
</feature>
<feature type="transmembrane region" description="Helical" evidence="1">
    <location>
        <begin position="67"/>
        <end position="89"/>
    </location>
</feature>
<proteinExistence type="predicted"/>
<keyword evidence="1" id="KW-1133">Transmembrane helix</keyword>